<gene>
    <name evidence="2" type="ORF">CK203_093293</name>
</gene>
<evidence type="ECO:0000313" key="3">
    <source>
        <dbReference type="Proteomes" id="UP000288805"/>
    </source>
</evidence>
<dbReference type="Pfam" id="PF14223">
    <property type="entry name" value="Retrotran_gag_2"/>
    <property type="match status" value="1"/>
</dbReference>
<evidence type="ECO:0008006" key="4">
    <source>
        <dbReference type="Google" id="ProtNLM"/>
    </source>
</evidence>
<dbReference type="PANTHER" id="PTHR47481">
    <property type="match status" value="1"/>
</dbReference>
<dbReference type="Proteomes" id="UP000288805">
    <property type="component" value="Unassembled WGS sequence"/>
</dbReference>
<evidence type="ECO:0000313" key="2">
    <source>
        <dbReference type="EMBL" id="RVW42047.1"/>
    </source>
</evidence>
<feature type="region of interest" description="Disordered" evidence="1">
    <location>
        <begin position="108"/>
        <end position="135"/>
    </location>
</feature>
<feature type="compositionally biased region" description="Low complexity" evidence="1">
    <location>
        <begin position="18"/>
        <end position="29"/>
    </location>
</feature>
<dbReference type="PANTHER" id="PTHR47481:SF22">
    <property type="entry name" value="RETROTRANSPOSON GAG DOMAIN-CONTAINING PROTEIN"/>
    <property type="match status" value="1"/>
</dbReference>
<protein>
    <recommendedName>
        <fullName evidence="4">Retrovirus-related Pol polyprotein from transposon RE1</fullName>
    </recommendedName>
</protein>
<reference evidence="2 3" key="1">
    <citation type="journal article" date="2018" name="PLoS Genet.">
        <title>Population sequencing reveals clonal diversity and ancestral inbreeding in the grapevine cultivar Chardonnay.</title>
        <authorList>
            <person name="Roach M.J."/>
            <person name="Johnson D.L."/>
            <person name="Bohlmann J."/>
            <person name="van Vuuren H.J."/>
            <person name="Jones S.J."/>
            <person name="Pretorius I.S."/>
            <person name="Schmidt S.A."/>
            <person name="Borneman A.R."/>
        </authorList>
    </citation>
    <scope>NUCLEOTIDE SEQUENCE [LARGE SCALE GENOMIC DNA]</scope>
    <source>
        <strain evidence="3">cv. Chardonnay</strain>
        <tissue evidence="2">Leaf</tissue>
    </source>
</reference>
<sequence>MVSKHHSNEIMAEPKPNTPALSASSPPSISNLFENTHSLNSIDIKSQVDELVMMDAPIRSEDLTIKILKRTYCKYKDIASAVRGRETPISFEELHEKLLNFEAHLQHEEEKKNNLPVTTNYANKMGNGDRNNNLN</sequence>
<organism evidence="2 3">
    <name type="scientific">Vitis vinifera</name>
    <name type="common">Grape</name>
    <dbReference type="NCBI Taxonomy" id="29760"/>
    <lineage>
        <taxon>Eukaryota</taxon>
        <taxon>Viridiplantae</taxon>
        <taxon>Streptophyta</taxon>
        <taxon>Embryophyta</taxon>
        <taxon>Tracheophyta</taxon>
        <taxon>Spermatophyta</taxon>
        <taxon>Magnoliopsida</taxon>
        <taxon>eudicotyledons</taxon>
        <taxon>Gunneridae</taxon>
        <taxon>Pentapetalae</taxon>
        <taxon>rosids</taxon>
        <taxon>Vitales</taxon>
        <taxon>Vitaceae</taxon>
        <taxon>Viteae</taxon>
        <taxon>Vitis</taxon>
    </lineage>
</organism>
<evidence type="ECO:0000256" key="1">
    <source>
        <dbReference type="SAM" id="MobiDB-lite"/>
    </source>
</evidence>
<accession>A0A438E2U4</accession>
<proteinExistence type="predicted"/>
<dbReference type="AlphaFoldDB" id="A0A438E2U4"/>
<name>A0A438E2U4_VITVI</name>
<dbReference type="EMBL" id="QGNW01001416">
    <property type="protein sequence ID" value="RVW42047.1"/>
    <property type="molecule type" value="Genomic_DNA"/>
</dbReference>
<feature type="region of interest" description="Disordered" evidence="1">
    <location>
        <begin position="1"/>
        <end position="29"/>
    </location>
</feature>
<comment type="caution">
    <text evidence="2">The sequence shown here is derived from an EMBL/GenBank/DDBJ whole genome shotgun (WGS) entry which is preliminary data.</text>
</comment>